<proteinExistence type="predicted"/>
<gene>
    <name evidence="2" type="ORF">HDA36_005775</name>
</gene>
<reference evidence="2 3" key="1">
    <citation type="submission" date="2020-08" db="EMBL/GenBank/DDBJ databases">
        <title>Sequencing the genomes of 1000 actinobacteria strains.</title>
        <authorList>
            <person name="Klenk H.-P."/>
        </authorList>
    </citation>
    <scope>NUCLEOTIDE SEQUENCE [LARGE SCALE GENOMIC DNA]</scope>
    <source>
        <strain evidence="2 3">DSM 44551</strain>
    </source>
</reference>
<sequence>MMARLRTPGAFGAGAVVYGPEVPVPENAPVQDRPLGAIGRHPARSPAPGR</sequence>
<name>A0A7W8VGL5_9ACTN</name>
<feature type="region of interest" description="Disordered" evidence="1">
    <location>
        <begin position="22"/>
        <end position="50"/>
    </location>
</feature>
<dbReference type="EMBL" id="JACHDB010000002">
    <property type="protein sequence ID" value="MBB5435627.1"/>
    <property type="molecule type" value="Genomic_DNA"/>
</dbReference>
<dbReference type="Proteomes" id="UP000572635">
    <property type="component" value="Unassembled WGS sequence"/>
</dbReference>
<evidence type="ECO:0000313" key="2">
    <source>
        <dbReference type="EMBL" id="MBB5435627.1"/>
    </source>
</evidence>
<dbReference type="AlphaFoldDB" id="A0A7W8VGL5"/>
<accession>A0A7W8VGL5</accession>
<organism evidence="2 3">
    <name type="scientific">Nocardiopsis composta</name>
    <dbReference type="NCBI Taxonomy" id="157465"/>
    <lineage>
        <taxon>Bacteria</taxon>
        <taxon>Bacillati</taxon>
        <taxon>Actinomycetota</taxon>
        <taxon>Actinomycetes</taxon>
        <taxon>Streptosporangiales</taxon>
        <taxon>Nocardiopsidaceae</taxon>
        <taxon>Nocardiopsis</taxon>
    </lineage>
</organism>
<keyword evidence="3" id="KW-1185">Reference proteome</keyword>
<evidence type="ECO:0000256" key="1">
    <source>
        <dbReference type="SAM" id="MobiDB-lite"/>
    </source>
</evidence>
<comment type="caution">
    <text evidence="2">The sequence shown here is derived from an EMBL/GenBank/DDBJ whole genome shotgun (WGS) entry which is preliminary data.</text>
</comment>
<protein>
    <submittedName>
        <fullName evidence="2">Uncharacterized protein</fullName>
    </submittedName>
</protein>
<evidence type="ECO:0000313" key="3">
    <source>
        <dbReference type="Proteomes" id="UP000572635"/>
    </source>
</evidence>